<dbReference type="InterPro" id="IPR005624">
    <property type="entry name" value="PduO/GlcC-like"/>
</dbReference>
<keyword evidence="2" id="KW-1185">Reference proteome</keyword>
<name>L0AAA7_CALLD</name>
<dbReference type="KEGG" id="clg:Calag_0192"/>
<reference evidence="2" key="1">
    <citation type="submission" date="2012-03" db="EMBL/GenBank/DDBJ databases">
        <title>Complete genome of Caldisphaera lagunensis DSM 15908.</title>
        <authorList>
            <person name="Lucas S."/>
            <person name="Copeland A."/>
            <person name="Lapidus A."/>
            <person name="Glavina del Rio T."/>
            <person name="Dalin E."/>
            <person name="Tice H."/>
            <person name="Bruce D."/>
            <person name="Goodwin L."/>
            <person name="Pitluck S."/>
            <person name="Peters L."/>
            <person name="Mikhailova N."/>
            <person name="Teshima H."/>
            <person name="Kyrpides N."/>
            <person name="Mavromatis K."/>
            <person name="Ivanova N."/>
            <person name="Brettin T."/>
            <person name="Detter J.C."/>
            <person name="Han C."/>
            <person name="Larimer F."/>
            <person name="Land M."/>
            <person name="Hauser L."/>
            <person name="Markowitz V."/>
            <person name="Cheng J.-F."/>
            <person name="Hugenholtz P."/>
            <person name="Woyke T."/>
            <person name="Wu D."/>
            <person name="Spring S."/>
            <person name="Schroeder M."/>
            <person name="Brambilla E."/>
            <person name="Klenk H.-P."/>
            <person name="Eisen J.A."/>
        </authorList>
    </citation>
    <scope>NUCLEOTIDE SEQUENCE [LARGE SCALE GENOMIC DNA]</scope>
    <source>
        <strain evidence="2">DSM 15908 / JCM 11604 / IC-154</strain>
    </source>
</reference>
<dbReference type="Gene3D" id="3.30.450.150">
    <property type="entry name" value="Haem-degrading domain"/>
    <property type="match status" value="2"/>
</dbReference>
<organism evidence="1 2">
    <name type="scientific">Caldisphaera lagunensis (strain DSM 15908 / JCM 11604 / ANMR 0165 / IC-154)</name>
    <dbReference type="NCBI Taxonomy" id="1056495"/>
    <lineage>
        <taxon>Archaea</taxon>
        <taxon>Thermoproteota</taxon>
        <taxon>Thermoprotei</taxon>
        <taxon>Acidilobales</taxon>
        <taxon>Caldisphaeraceae</taxon>
        <taxon>Caldisphaera</taxon>
    </lineage>
</organism>
<proteinExistence type="predicted"/>
<dbReference type="EMBL" id="CP003378">
    <property type="protein sequence ID" value="AFZ69975.1"/>
    <property type="molecule type" value="Genomic_DNA"/>
</dbReference>
<dbReference type="InterPro" id="IPR052517">
    <property type="entry name" value="GlcG_carb_metab_protein"/>
</dbReference>
<protein>
    <submittedName>
        <fullName evidence="1">Uncharacterized protein, possibly involved in utilization of glycolate and propanediol</fullName>
    </submittedName>
</protein>
<dbReference type="eggNOG" id="arCOG07054">
    <property type="taxonomic scope" value="Archaea"/>
</dbReference>
<dbReference type="STRING" id="1056495.Calag_0192"/>
<dbReference type="InterPro" id="IPR038084">
    <property type="entry name" value="PduO/GlcC-like_sf"/>
</dbReference>
<sequence length="273" mass="30313">MMKEVPDFLNLNLARKIINGMIKFSQDNNMLPGSYAVVDKGGHLIAFERRDNALPLTCDLAIDKAWTAATMLSARQLEVITSGQIWRLNVKYKGRLTIIPGTVPLISHNRVIGGIGHSGESPENDERISQAGLSSFYIEDDIKINVEPILSQSREIANELMEYVISNKLNPVAITITDEYGWPYLIYRMDGTPSGFLEISRDRAWTAAVFSKPSDEVEENISYTIGINWNERLNVSPGGIPFKLKGFSGAIGVAGNKPDVDKLIAINIIKKYQ</sequence>
<evidence type="ECO:0000313" key="2">
    <source>
        <dbReference type="Proteomes" id="UP000010469"/>
    </source>
</evidence>
<dbReference type="SUPFAM" id="SSF143744">
    <property type="entry name" value="GlcG-like"/>
    <property type="match status" value="2"/>
</dbReference>
<dbReference type="HOGENOM" id="CLU_1003337_0_0_2"/>
<gene>
    <name evidence="1" type="ordered locus">Calag_0192</name>
</gene>
<dbReference type="Pfam" id="PF03928">
    <property type="entry name" value="HbpS-like"/>
    <property type="match status" value="2"/>
</dbReference>
<dbReference type="InParanoid" id="L0AAA7"/>
<dbReference type="AlphaFoldDB" id="L0AAA7"/>
<dbReference type="Proteomes" id="UP000010469">
    <property type="component" value="Chromosome"/>
</dbReference>
<dbReference type="PANTHER" id="PTHR34309">
    <property type="entry name" value="SLR1406 PROTEIN"/>
    <property type="match status" value="1"/>
</dbReference>
<dbReference type="PANTHER" id="PTHR34309:SF1">
    <property type="entry name" value="PROTEIN GLCG"/>
    <property type="match status" value="1"/>
</dbReference>
<evidence type="ECO:0000313" key="1">
    <source>
        <dbReference type="EMBL" id="AFZ69975.1"/>
    </source>
</evidence>
<accession>L0AAA7</accession>